<dbReference type="EMBL" id="JASBWS010000053">
    <property type="protein sequence ID" value="KAJ9104394.1"/>
    <property type="molecule type" value="Genomic_DNA"/>
</dbReference>
<proteinExistence type="predicted"/>
<organism evidence="1 2">
    <name type="scientific">Naganishia adeliensis</name>
    <dbReference type="NCBI Taxonomy" id="92952"/>
    <lineage>
        <taxon>Eukaryota</taxon>
        <taxon>Fungi</taxon>
        <taxon>Dikarya</taxon>
        <taxon>Basidiomycota</taxon>
        <taxon>Agaricomycotina</taxon>
        <taxon>Tremellomycetes</taxon>
        <taxon>Filobasidiales</taxon>
        <taxon>Filobasidiaceae</taxon>
        <taxon>Naganishia</taxon>
    </lineage>
</organism>
<gene>
    <name evidence="1" type="ORF">QFC20_004530</name>
</gene>
<accession>A0ACC2VY38</accession>
<comment type="caution">
    <text evidence="1">The sequence shown here is derived from an EMBL/GenBank/DDBJ whole genome shotgun (WGS) entry which is preliminary data.</text>
</comment>
<sequence>MGYRSPELHASALSPSEYAAYTPIVAKLLEKHSDQKASDSVARREFYNLLRDEWAVDEALTQDISSLLPSYPSSYLSVGEVYSTLRLLAHAQQSTVNRLKISSSSSNLRGELVFIQTKPLTRYQHRLSSGAPSAERKEVKVAGKNEKPIFSGPIPPPPKRQASLKISTNARTIAQALSSPDRVKADDKVVSTQPADPKRSGHNKSKSAGANPSLPPATPLLNPFRTARPDGPNGFVSPPPVPPKPTKVSAPQKSEPIAPPLITIDHDEVSSNVESNPFRRRSMQGSTSSHERAAGQTVQLSKPPLPPRQPATRTQETASQAGFGNRSGRLHSLSRQAHIINNVQPTSLHKPSRLIQEGLDAAERARSSARSPSPNNIITLSNYTAATQRSSTLPPGFQAFSSVDSGSEKSSHRRPKKSSTSDTPRRRERSSTLMSITTNGTTSSDSSFTTMEHQHKSRRSDQELSLGPDHAESSPFADPSLIDTSLPPPPKGSVLGKSFNVLATSGENASNNFNYGQRNGSRRSTLTGNDGHPVVDQGLSMLKDLGDDVRRAAEGVGKDLEWIRGGRGGRTLGMTLANQEDQTGREGLMQNLERNHTGFTVISEDLPVKS</sequence>
<reference evidence="1" key="1">
    <citation type="submission" date="2023-04" db="EMBL/GenBank/DDBJ databases">
        <title>Draft Genome sequencing of Naganishia species isolated from polar environments using Oxford Nanopore Technology.</title>
        <authorList>
            <person name="Leo P."/>
            <person name="Venkateswaran K."/>
        </authorList>
    </citation>
    <scope>NUCLEOTIDE SEQUENCE</scope>
    <source>
        <strain evidence="1">MNA-CCFEE 5262</strain>
    </source>
</reference>
<keyword evidence="2" id="KW-1185">Reference proteome</keyword>
<evidence type="ECO:0000313" key="2">
    <source>
        <dbReference type="Proteomes" id="UP001230649"/>
    </source>
</evidence>
<name>A0ACC2VY38_9TREE</name>
<evidence type="ECO:0000313" key="1">
    <source>
        <dbReference type="EMBL" id="KAJ9104394.1"/>
    </source>
</evidence>
<dbReference type="Proteomes" id="UP001230649">
    <property type="component" value="Unassembled WGS sequence"/>
</dbReference>
<protein>
    <submittedName>
        <fullName evidence="1">Uncharacterized protein</fullName>
    </submittedName>
</protein>